<name>A0A9N9I4J3_9GLOM</name>
<evidence type="ECO:0000313" key="3">
    <source>
        <dbReference type="EMBL" id="CAG8719139.1"/>
    </source>
</evidence>
<feature type="domain" description="DUF7431" evidence="2">
    <location>
        <begin position="354"/>
        <end position="572"/>
    </location>
</feature>
<reference evidence="3" key="1">
    <citation type="submission" date="2021-06" db="EMBL/GenBank/DDBJ databases">
        <authorList>
            <person name="Kallberg Y."/>
            <person name="Tangrot J."/>
            <person name="Rosling A."/>
        </authorList>
    </citation>
    <scope>NUCLEOTIDE SEQUENCE</scope>
    <source>
        <strain evidence="3">FL966</strain>
    </source>
</reference>
<sequence length="615" mass="70382">MNINDDSPVAYDKLGERFTLDSTLDDVRRQLSNEGDLICISDNMYFCSPSAIILRASESNKLLKDVLFKNNILQIKKLPNVNKKNVILKKCKLEYGINMTDEGPKIANEIALEFLSENIMDELHFEKVSKETYENSFEDFLRKNLMANVKASINFLHLSIGLGVAHERSSTNTNNTNFFSTHEIMLLQKYSFKIGNVKPTKKFQEDVEDALNSNDPEAFKNLCEKYGEFIARKVKIGGKIQKISYYNASSLMLDKLKNWSSSGKIGSGIVGDINLEYSKNQGINLYSSVSSATTCTRVYGGDKSKFRQYDLWLNSLNDYESLCAIEYDDLIPIFDLLDPELRQKVIKKIRNEKILYSAKFSVKFKIFPHNYSYTHELEIPPDLKPNLKEYKIFITVMSTENQGDEISTRVIYTSDYSSATLVLHRLSESKGTQSFNLQIGWIIIGHPKSFQYKCHDFHITHSCEVKCRENSIGNYGQIQGHSLLATCAQRMPQQSEVVPMNSKLVTGVHFYCESQQLKACSFIYDLESKRCFKQNNHQELSDLIIHCSYDISESPNTLLWTHDKLKFVNILQNACPKNCTAGFIILSPTPKYLVFNQNDPKDLNQNDPKDLKDLQ</sequence>
<evidence type="ECO:0000259" key="1">
    <source>
        <dbReference type="Pfam" id="PF22693"/>
    </source>
</evidence>
<evidence type="ECO:0000313" key="4">
    <source>
        <dbReference type="Proteomes" id="UP000789759"/>
    </source>
</evidence>
<dbReference type="InterPro" id="IPR055854">
    <property type="entry name" value="DUF7431"/>
</dbReference>
<dbReference type="AlphaFoldDB" id="A0A9N9I4J3"/>
<gene>
    <name evidence="3" type="ORF">CPELLU_LOCUS12786</name>
</gene>
<keyword evidence="4" id="KW-1185">Reference proteome</keyword>
<dbReference type="Proteomes" id="UP000789759">
    <property type="component" value="Unassembled WGS sequence"/>
</dbReference>
<proteinExistence type="predicted"/>
<protein>
    <submittedName>
        <fullName evidence="3">8428_t:CDS:1</fullName>
    </submittedName>
</protein>
<dbReference type="OrthoDB" id="2387130at2759"/>
<evidence type="ECO:0000259" key="2">
    <source>
        <dbReference type="Pfam" id="PF24209"/>
    </source>
</evidence>
<dbReference type="Pfam" id="PF22693">
    <property type="entry name" value="MACPF_1"/>
    <property type="match status" value="1"/>
</dbReference>
<accession>A0A9N9I4J3</accession>
<feature type="domain" description="MACPF-like" evidence="1">
    <location>
        <begin position="96"/>
        <end position="345"/>
    </location>
</feature>
<dbReference type="EMBL" id="CAJVQA010012740">
    <property type="protein sequence ID" value="CAG8719139.1"/>
    <property type="molecule type" value="Genomic_DNA"/>
</dbReference>
<comment type="caution">
    <text evidence="3">The sequence shown here is derived from an EMBL/GenBank/DDBJ whole genome shotgun (WGS) entry which is preliminary data.</text>
</comment>
<dbReference type="Pfam" id="PF24209">
    <property type="entry name" value="DUF7431"/>
    <property type="match status" value="1"/>
</dbReference>
<feature type="non-terminal residue" evidence="3">
    <location>
        <position position="615"/>
    </location>
</feature>
<organism evidence="3 4">
    <name type="scientific">Cetraspora pellucida</name>
    <dbReference type="NCBI Taxonomy" id="1433469"/>
    <lineage>
        <taxon>Eukaryota</taxon>
        <taxon>Fungi</taxon>
        <taxon>Fungi incertae sedis</taxon>
        <taxon>Mucoromycota</taxon>
        <taxon>Glomeromycotina</taxon>
        <taxon>Glomeromycetes</taxon>
        <taxon>Diversisporales</taxon>
        <taxon>Gigasporaceae</taxon>
        <taxon>Cetraspora</taxon>
    </lineage>
</organism>
<dbReference type="InterPro" id="IPR054586">
    <property type="entry name" value="MACPF_1_fungal"/>
</dbReference>